<dbReference type="PANTHER" id="PTHR43133">
    <property type="entry name" value="RNA POLYMERASE ECF-TYPE SIGMA FACTO"/>
    <property type="match status" value="1"/>
</dbReference>
<reference evidence="7 8" key="1">
    <citation type="journal article" date="2015" name="Int. Biodeterior. Biodegradation">
        <title>Physiological and genetic screening methods for the isolation of methyl tert-butyl ether-degrading bacteria for bioremediation purposes.</title>
        <authorList>
            <person name="Guisado I.M."/>
            <person name="Purswani J."/>
            <person name="Gonzalez Lopez J."/>
            <person name="Pozo C."/>
        </authorList>
    </citation>
    <scope>NUCLEOTIDE SEQUENCE [LARGE SCALE GENOMIC DNA]</scope>
    <source>
        <strain evidence="7 8">SH7</strain>
    </source>
</reference>
<dbReference type="InterPro" id="IPR039425">
    <property type="entry name" value="RNA_pol_sigma-70-like"/>
</dbReference>
<dbReference type="InterPro" id="IPR013325">
    <property type="entry name" value="RNA_pol_sigma_r2"/>
</dbReference>
<proteinExistence type="inferred from homology"/>
<gene>
    <name evidence="7" type="ORF">UQ64_23830</name>
</gene>
<dbReference type="Gene3D" id="1.10.1740.10">
    <property type="match status" value="1"/>
</dbReference>
<comment type="caution">
    <text evidence="7">The sequence shown here is derived from an EMBL/GenBank/DDBJ whole genome shotgun (WGS) entry which is preliminary data.</text>
</comment>
<feature type="domain" description="RNA polymerase sigma-70 region 2" evidence="5">
    <location>
        <begin position="13"/>
        <end position="79"/>
    </location>
</feature>
<dbReference type="Pfam" id="PF04542">
    <property type="entry name" value="Sigma70_r2"/>
    <property type="match status" value="1"/>
</dbReference>
<evidence type="ECO:0000256" key="2">
    <source>
        <dbReference type="ARBA" id="ARBA00023015"/>
    </source>
</evidence>
<evidence type="ECO:0000259" key="6">
    <source>
        <dbReference type="Pfam" id="PF08281"/>
    </source>
</evidence>
<dbReference type="Pfam" id="PF08281">
    <property type="entry name" value="Sigma70_r4_2"/>
    <property type="match status" value="1"/>
</dbReference>
<organism evidence="7 8">
    <name type="scientific">Paenibacillus etheri</name>
    <dbReference type="NCBI Taxonomy" id="1306852"/>
    <lineage>
        <taxon>Bacteria</taxon>
        <taxon>Bacillati</taxon>
        <taxon>Bacillota</taxon>
        <taxon>Bacilli</taxon>
        <taxon>Bacillales</taxon>
        <taxon>Paenibacillaceae</taxon>
        <taxon>Paenibacillus</taxon>
    </lineage>
</organism>
<evidence type="ECO:0000313" key="7">
    <source>
        <dbReference type="EMBL" id="KTD84683.1"/>
    </source>
</evidence>
<dbReference type="Gene3D" id="1.10.10.10">
    <property type="entry name" value="Winged helix-like DNA-binding domain superfamily/Winged helix DNA-binding domain"/>
    <property type="match status" value="1"/>
</dbReference>
<keyword evidence="4" id="KW-0804">Transcription</keyword>
<keyword evidence="2" id="KW-0805">Transcription regulation</keyword>
<dbReference type="CDD" id="cd06171">
    <property type="entry name" value="Sigma70_r4"/>
    <property type="match status" value="1"/>
</dbReference>
<comment type="similarity">
    <text evidence="1">Belongs to the sigma-70 factor family. ECF subfamily.</text>
</comment>
<evidence type="ECO:0000313" key="8">
    <source>
        <dbReference type="Proteomes" id="UP000054709"/>
    </source>
</evidence>
<dbReference type="InterPro" id="IPR007627">
    <property type="entry name" value="RNA_pol_sigma70_r2"/>
</dbReference>
<keyword evidence="3" id="KW-0731">Sigma factor</keyword>
<dbReference type="GO" id="GO:0006352">
    <property type="term" value="P:DNA-templated transcription initiation"/>
    <property type="evidence" value="ECO:0007669"/>
    <property type="project" value="InterPro"/>
</dbReference>
<protein>
    <submittedName>
        <fullName evidence="7">RNA polymerase subunit sigma-70</fullName>
    </submittedName>
</protein>
<dbReference type="Proteomes" id="UP000054709">
    <property type="component" value="Unassembled WGS sequence"/>
</dbReference>
<dbReference type="OrthoDB" id="9782703at2"/>
<dbReference type="GO" id="GO:0016987">
    <property type="term" value="F:sigma factor activity"/>
    <property type="evidence" value="ECO:0007669"/>
    <property type="project" value="UniProtKB-KW"/>
</dbReference>
<dbReference type="InterPro" id="IPR013324">
    <property type="entry name" value="RNA_pol_sigma_r3/r4-like"/>
</dbReference>
<evidence type="ECO:0000256" key="3">
    <source>
        <dbReference type="ARBA" id="ARBA00023082"/>
    </source>
</evidence>
<evidence type="ECO:0000259" key="5">
    <source>
        <dbReference type="Pfam" id="PF04542"/>
    </source>
</evidence>
<dbReference type="NCBIfam" id="TIGR02937">
    <property type="entry name" value="sigma70-ECF"/>
    <property type="match status" value="2"/>
</dbReference>
<dbReference type="AlphaFoldDB" id="A0A0W1ATM4"/>
<evidence type="ECO:0000256" key="4">
    <source>
        <dbReference type="ARBA" id="ARBA00023163"/>
    </source>
</evidence>
<dbReference type="GO" id="GO:0003677">
    <property type="term" value="F:DNA binding"/>
    <property type="evidence" value="ECO:0007669"/>
    <property type="project" value="InterPro"/>
</dbReference>
<feature type="domain" description="RNA polymerase sigma factor 70 region 4 type 2" evidence="6">
    <location>
        <begin position="103"/>
        <end position="154"/>
    </location>
</feature>
<evidence type="ECO:0000256" key="1">
    <source>
        <dbReference type="ARBA" id="ARBA00010641"/>
    </source>
</evidence>
<dbReference type="RefSeq" id="WP_060625391.1">
    <property type="nucleotide sequence ID" value="NZ_LCZJ02000033.1"/>
</dbReference>
<dbReference type="EMBL" id="LCZJ02000033">
    <property type="protein sequence ID" value="KTD84683.1"/>
    <property type="molecule type" value="Genomic_DNA"/>
</dbReference>
<dbReference type="SUPFAM" id="SSF88659">
    <property type="entry name" value="Sigma3 and sigma4 domains of RNA polymerase sigma factors"/>
    <property type="match status" value="1"/>
</dbReference>
<keyword evidence="8" id="KW-1185">Reference proteome</keyword>
<dbReference type="InterPro" id="IPR013249">
    <property type="entry name" value="RNA_pol_sigma70_r4_t2"/>
</dbReference>
<dbReference type="InterPro" id="IPR036388">
    <property type="entry name" value="WH-like_DNA-bd_sf"/>
</dbReference>
<dbReference type="SUPFAM" id="SSF88946">
    <property type="entry name" value="Sigma2 domain of RNA polymerase sigma factors"/>
    <property type="match status" value="1"/>
</dbReference>
<sequence>MKKKFEKLLIDFITENKENMYYLAFSYVKNAENALDIVQDTIQKALSSSETLKSEGSIKSWFYRILVNTSIDFLRKQKRIQIVDDKTLEFHSPTGGDVYPDIDLEKALEELPHPYRTVIVLRYFEDLKIDEIAEVMNENISTVKTRLYQGLRKLRIKMSDEILEEVK</sequence>
<accession>A0A0W1ATM4</accession>
<name>A0A0W1ATM4_9BACL</name>
<dbReference type="InterPro" id="IPR014284">
    <property type="entry name" value="RNA_pol_sigma-70_dom"/>
</dbReference>
<dbReference type="PANTHER" id="PTHR43133:SF60">
    <property type="entry name" value="RNA POLYMERASE SIGMA FACTOR SIGV"/>
    <property type="match status" value="1"/>
</dbReference>